<evidence type="ECO:0000313" key="2">
    <source>
        <dbReference type="EMBL" id="GAA3753401.1"/>
    </source>
</evidence>
<evidence type="ECO:0000259" key="1">
    <source>
        <dbReference type="PROSITE" id="PS51186"/>
    </source>
</evidence>
<evidence type="ECO:0000313" key="3">
    <source>
        <dbReference type="Proteomes" id="UP001500908"/>
    </source>
</evidence>
<reference evidence="3" key="1">
    <citation type="journal article" date="2019" name="Int. J. Syst. Evol. Microbiol.">
        <title>The Global Catalogue of Microorganisms (GCM) 10K type strain sequencing project: providing services to taxonomists for standard genome sequencing and annotation.</title>
        <authorList>
            <consortium name="The Broad Institute Genomics Platform"/>
            <consortium name="The Broad Institute Genome Sequencing Center for Infectious Disease"/>
            <person name="Wu L."/>
            <person name="Ma J."/>
        </authorList>
    </citation>
    <scope>NUCLEOTIDE SEQUENCE [LARGE SCALE GENOMIC DNA]</scope>
    <source>
        <strain evidence="3">JCM 17137</strain>
    </source>
</reference>
<dbReference type="CDD" id="cd04301">
    <property type="entry name" value="NAT_SF"/>
    <property type="match status" value="1"/>
</dbReference>
<accession>A0ABP7G7H1</accession>
<dbReference type="Gene3D" id="3.40.630.30">
    <property type="match status" value="1"/>
</dbReference>
<dbReference type="Proteomes" id="UP001500908">
    <property type="component" value="Unassembled WGS sequence"/>
</dbReference>
<dbReference type="PROSITE" id="PS51186">
    <property type="entry name" value="GNAT"/>
    <property type="match status" value="1"/>
</dbReference>
<sequence length="460" mass="51618">MEAVHAEQVDPGVTFQHWNVELHKPDLLIWSDRRRVLAVLEDRRSDGWVICTVADPRMLADIADGGRLAMVFRADWPQVRKGTRVPLFTTDYSVDRSRGVVLARFVDSQLEAGDYLLPEPLTASLRSSVLFQRVQRVSVVRLSPYHGAFVTQDPGRCLVPGMVVTVESWLPWLGRLRLRAQLTAYREEPGGVRFAFRIVDRRSRQFCAIALAGTVEGFDFAALASCGVKPSRMTGYLTVQTVSDDATFRQALGMRLAGNRSFGRLSEVTDCTEVADHLDPHSVNFMCLLGNKVLGTGRVVVNAGDRALSEIEAETTGLPVHIWRGGFVEVSRLAIHPDARGAGVVVALFREVARMVFNLDCRYLVLDSIEKLAPSYEKIGAKRLPLTKTHPYSAEPVQVMAIDLCEQLGRVDRRWLYWQYVFGPPLKHHAATSSLQRLTRFVRGSGRLVFWIKRRLGRLP</sequence>
<dbReference type="InterPro" id="IPR000182">
    <property type="entry name" value="GNAT_dom"/>
</dbReference>
<proteinExistence type="predicted"/>
<dbReference type="Pfam" id="PF21926">
    <property type="entry name" value="FeeM"/>
    <property type="match status" value="1"/>
</dbReference>
<dbReference type="InterPro" id="IPR016181">
    <property type="entry name" value="Acyl_CoA_acyltransferase"/>
</dbReference>
<name>A0ABP7G7H1_9ACTN</name>
<feature type="domain" description="N-acetyltransferase" evidence="1">
    <location>
        <begin position="246"/>
        <end position="405"/>
    </location>
</feature>
<dbReference type="InterPro" id="IPR054597">
    <property type="entry name" value="FeeM_cat"/>
</dbReference>
<dbReference type="SUPFAM" id="SSF55729">
    <property type="entry name" value="Acyl-CoA N-acyltransferases (Nat)"/>
    <property type="match status" value="1"/>
</dbReference>
<gene>
    <name evidence="2" type="ORF">GCM10022402_35220</name>
</gene>
<keyword evidence="3" id="KW-1185">Reference proteome</keyword>
<dbReference type="EMBL" id="BAABDD010000018">
    <property type="protein sequence ID" value="GAA3753401.1"/>
    <property type="molecule type" value="Genomic_DNA"/>
</dbReference>
<dbReference type="RefSeq" id="WP_344973246.1">
    <property type="nucleotide sequence ID" value="NZ_BAABDD010000018.1"/>
</dbReference>
<comment type="caution">
    <text evidence="2">The sequence shown here is derived from an EMBL/GenBank/DDBJ whole genome shotgun (WGS) entry which is preliminary data.</text>
</comment>
<organism evidence="2 3">
    <name type="scientific">Salinactinospora qingdaonensis</name>
    <dbReference type="NCBI Taxonomy" id="702744"/>
    <lineage>
        <taxon>Bacteria</taxon>
        <taxon>Bacillati</taxon>
        <taxon>Actinomycetota</taxon>
        <taxon>Actinomycetes</taxon>
        <taxon>Streptosporangiales</taxon>
        <taxon>Nocardiopsidaceae</taxon>
        <taxon>Salinactinospora</taxon>
    </lineage>
</organism>
<protein>
    <recommendedName>
        <fullName evidence="1">N-acetyltransferase domain-containing protein</fullName>
    </recommendedName>
</protein>